<dbReference type="Pfam" id="PF03992">
    <property type="entry name" value="ABM"/>
    <property type="match status" value="1"/>
</dbReference>
<proteinExistence type="predicted"/>
<evidence type="ECO:0000313" key="3">
    <source>
        <dbReference type="EMBL" id="CAB4790418.1"/>
    </source>
</evidence>
<dbReference type="EMBL" id="CAEZSL010000037">
    <property type="protein sequence ID" value="CAB4537851.1"/>
    <property type="molecule type" value="Genomic_DNA"/>
</dbReference>
<evidence type="ECO:0000259" key="1">
    <source>
        <dbReference type="PROSITE" id="PS51725"/>
    </source>
</evidence>
<dbReference type="PROSITE" id="PS51725">
    <property type="entry name" value="ABM"/>
    <property type="match status" value="1"/>
</dbReference>
<protein>
    <submittedName>
        <fullName evidence="2">Unannotated protein</fullName>
    </submittedName>
</protein>
<accession>A0A6J6BFS0</accession>
<dbReference type="AlphaFoldDB" id="A0A6J6BFS0"/>
<feature type="domain" description="ABM" evidence="1">
    <location>
        <begin position="4"/>
        <end position="96"/>
    </location>
</feature>
<dbReference type="Gene3D" id="3.30.70.100">
    <property type="match status" value="1"/>
</dbReference>
<dbReference type="EMBL" id="CAEZZV010000245">
    <property type="protein sequence ID" value="CAB4790418.1"/>
    <property type="molecule type" value="Genomic_DNA"/>
</dbReference>
<organism evidence="2">
    <name type="scientific">freshwater metagenome</name>
    <dbReference type="NCBI Taxonomy" id="449393"/>
    <lineage>
        <taxon>unclassified sequences</taxon>
        <taxon>metagenomes</taxon>
        <taxon>ecological metagenomes</taxon>
    </lineage>
</organism>
<reference evidence="2" key="1">
    <citation type="submission" date="2020-05" db="EMBL/GenBank/DDBJ databases">
        <authorList>
            <person name="Chiriac C."/>
            <person name="Salcher M."/>
            <person name="Ghai R."/>
            <person name="Kavagutti S V."/>
        </authorList>
    </citation>
    <scope>NUCLEOTIDE SEQUENCE</scope>
</reference>
<name>A0A6J6BFS0_9ZZZZ</name>
<dbReference type="SUPFAM" id="SSF54909">
    <property type="entry name" value="Dimeric alpha+beta barrel"/>
    <property type="match status" value="1"/>
</dbReference>
<sequence>MSLIAIEASIYLNDPAVRDAAVAESVKYQQATRDDEPGCLVYCFAADPCIADHIQVYELWENAETLAAHFDHPNYHNMRELLGKYGLKSAVSRKHLITKSAPVYGSDFKASSSFD</sequence>
<dbReference type="InterPro" id="IPR011008">
    <property type="entry name" value="Dimeric_a/b-barrel"/>
</dbReference>
<gene>
    <name evidence="2" type="ORF">UFOPK1421_00474</name>
    <name evidence="3" type="ORF">UFOPK2921_01425</name>
</gene>
<dbReference type="InterPro" id="IPR007138">
    <property type="entry name" value="ABM_dom"/>
</dbReference>
<evidence type="ECO:0000313" key="2">
    <source>
        <dbReference type="EMBL" id="CAB4537851.1"/>
    </source>
</evidence>